<evidence type="ECO:0000313" key="2">
    <source>
        <dbReference type="Proteomes" id="UP000046395"/>
    </source>
</evidence>
<dbReference type="WBParaSite" id="TMUE_3000012777.1">
    <property type="protein sequence ID" value="TMUE_3000012777.1"/>
    <property type="gene ID" value="WBGene00301707"/>
</dbReference>
<reference evidence="2" key="2">
    <citation type="submission" date="2014-03" db="EMBL/GenBank/DDBJ databases">
        <title>The whipworm genome and dual-species transcriptomics of an intimate host-pathogen interaction.</title>
        <authorList>
            <person name="Foth B.J."/>
            <person name="Tsai I.J."/>
            <person name="Reid A.J."/>
            <person name="Bancroft A.J."/>
            <person name="Nichol S."/>
            <person name="Tracey A."/>
            <person name="Holroyd N."/>
            <person name="Cotton J.A."/>
            <person name="Stanley E.J."/>
            <person name="Zarowiecki M."/>
            <person name="Liu J.Z."/>
            <person name="Huckvale T."/>
            <person name="Cooper P.J."/>
            <person name="Grencis R.K."/>
            <person name="Berriman M."/>
        </authorList>
    </citation>
    <scope>NUCLEOTIDE SEQUENCE [LARGE SCALE GENOMIC DNA]</scope>
    <source>
        <strain evidence="2">Edinburgh</strain>
    </source>
</reference>
<name>A0A5S6R0T4_TRIMR</name>
<dbReference type="Proteomes" id="UP000046395">
    <property type="component" value="Unassembled WGS sequence"/>
</dbReference>
<sequence>MCLFSESLCHVCLCALGLITRVESIRIDASSFLNFLFTLTSRSNFLMCVTGTKWRYTNMTTFQIMISFSPLMFERSNVRRESEGSIKANKVLGCLPRRISAGDKPDVSVLASFFIVVLKVRTNLSAIPLDAG</sequence>
<organism evidence="2 4">
    <name type="scientific">Trichuris muris</name>
    <name type="common">Mouse whipworm</name>
    <dbReference type="NCBI Taxonomy" id="70415"/>
    <lineage>
        <taxon>Eukaryota</taxon>
        <taxon>Metazoa</taxon>
        <taxon>Ecdysozoa</taxon>
        <taxon>Nematoda</taxon>
        <taxon>Enoplea</taxon>
        <taxon>Dorylaimia</taxon>
        <taxon>Trichinellida</taxon>
        <taxon>Trichuridae</taxon>
        <taxon>Trichuris</taxon>
    </lineage>
</organism>
<evidence type="ECO:0000313" key="3">
    <source>
        <dbReference type="WBParaSite" id="TMUE_0000000172.1"/>
    </source>
</evidence>
<feature type="signal peptide" evidence="1">
    <location>
        <begin position="1"/>
        <end position="24"/>
    </location>
</feature>
<dbReference type="WBParaSite" id="TMUE_0000000172.1">
    <property type="protein sequence ID" value="TMUE_0000000172.1"/>
    <property type="gene ID" value="WBGene00296117"/>
</dbReference>
<protein>
    <submittedName>
        <fullName evidence="3 4">Uncharacterized protein</fullName>
    </submittedName>
</protein>
<proteinExistence type="predicted"/>
<evidence type="ECO:0000313" key="4">
    <source>
        <dbReference type="WBParaSite" id="TMUE_3000012777.1"/>
    </source>
</evidence>
<accession>A0A5S6R0T4</accession>
<keyword evidence="1" id="KW-0732">Signal</keyword>
<dbReference type="AlphaFoldDB" id="A0A5S6R0T4"/>
<keyword evidence="2" id="KW-1185">Reference proteome</keyword>
<reference evidence="3 4" key="3">
    <citation type="submission" date="2019-12" db="UniProtKB">
        <authorList>
            <consortium name="WormBaseParasite"/>
        </authorList>
    </citation>
    <scope>IDENTIFICATION</scope>
</reference>
<evidence type="ECO:0000256" key="1">
    <source>
        <dbReference type="SAM" id="SignalP"/>
    </source>
</evidence>
<reference evidence="2" key="1">
    <citation type="submission" date="2013-11" db="EMBL/GenBank/DDBJ databases">
        <authorList>
            <person name="Aslett M."/>
        </authorList>
    </citation>
    <scope>NUCLEOTIDE SEQUENCE [LARGE SCALE GENOMIC DNA]</scope>
    <source>
        <strain evidence="2">Edinburgh</strain>
    </source>
</reference>
<feature type="chain" id="PRO_5044624390" evidence="1">
    <location>
        <begin position="25"/>
        <end position="132"/>
    </location>
</feature>